<sequence length="131" mass="14218">MHRPLYFLAEFFSKPPGFYVLLTAALICAVVASASLGTYIVSISALALTGVVLIQNARDTAAMQAKLNEIIIALEAARNEVVGLEHESPEHINKELENIACRRRGGRERLRACVPGKTRTIGGVVEALNFL</sequence>
<name>A0A3P3F8T5_9HYPH</name>
<dbReference type="GO" id="GO:0055085">
    <property type="term" value="P:transmembrane transport"/>
    <property type="evidence" value="ECO:0007669"/>
    <property type="project" value="InterPro"/>
</dbReference>
<dbReference type="InterPro" id="IPR007251">
    <property type="entry name" value="Iron_permease_Fet4"/>
</dbReference>
<evidence type="ECO:0000313" key="2">
    <source>
        <dbReference type="EMBL" id="RRH94981.1"/>
    </source>
</evidence>
<keyword evidence="1" id="KW-0812">Transmembrane</keyword>
<dbReference type="OrthoDB" id="9811730at2"/>
<evidence type="ECO:0000256" key="1">
    <source>
        <dbReference type="SAM" id="Phobius"/>
    </source>
</evidence>
<protein>
    <submittedName>
        <fullName evidence="2">Uncharacterized protein</fullName>
    </submittedName>
</protein>
<dbReference type="Pfam" id="PF04120">
    <property type="entry name" value="Iron_permease"/>
    <property type="match status" value="1"/>
</dbReference>
<dbReference type="AlphaFoldDB" id="A0A3P3F8T5"/>
<comment type="caution">
    <text evidence="2">The sequence shown here is derived from an EMBL/GenBank/DDBJ whole genome shotgun (WGS) entry which is preliminary data.</text>
</comment>
<organism evidence="2 3">
    <name type="scientific">Mesorhizobium tamadayense</name>
    <dbReference type="NCBI Taxonomy" id="425306"/>
    <lineage>
        <taxon>Bacteria</taxon>
        <taxon>Pseudomonadati</taxon>
        <taxon>Pseudomonadota</taxon>
        <taxon>Alphaproteobacteria</taxon>
        <taxon>Hyphomicrobiales</taxon>
        <taxon>Phyllobacteriaceae</taxon>
        <taxon>Mesorhizobium</taxon>
    </lineage>
</organism>
<dbReference type="EMBL" id="RQXT01000039">
    <property type="protein sequence ID" value="RRH94981.1"/>
    <property type="molecule type" value="Genomic_DNA"/>
</dbReference>
<keyword evidence="3" id="KW-1185">Reference proteome</keyword>
<proteinExistence type="predicted"/>
<accession>A0A3P3F8T5</accession>
<reference evidence="2 3" key="1">
    <citation type="submission" date="2018-11" db="EMBL/GenBank/DDBJ databases">
        <title>the genome of Mesorhizobium tamadayense DSM 28320.</title>
        <authorList>
            <person name="Gao J."/>
        </authorList>
    </citation>
    <scope>NUCLEOTIDE SEQUENCE [LARGE SCALE GENOMIC DNA]</scope>
    <source>
        <strain evidence="2 3">DSM 28320</strain>
    </source>
</reference>
<gene>
    <name evidence="2" type="ORF">EH240_25945</name>
</gene>
<keyword evidence="1" id="KW-1133">Transmembrane helix</keyword>
<evidence type="ECO:0000313" key="3">
    <source>
        <dbReference type="Proteomes" id="UP000273786"/>
    </source>
</evidence>
<dbReference type="Proteomes" id="UP000273786">
    <property type="component" value="Unassembled WGS sequence"/>
</dbReference>
<keyword evidence="1" id="KW-0472">Membrane</keyword>
<feature type="transmembrane region" description="Helical" evidence="1">
    <location>
        <begin position="20"/>
        <end position="53"/>
    </location>
</feature>